<dbReference type="SUPFAM" id="SSF51735">
    <property type="entry name" value="NAD(P)-binding Rossmann-fold domains"/>
    <property type="match status" value="1"/>
</dbReference>
<evidence type="ECO:0000256" key="2">
    <source>
        <dbReference type="ARBA" id="ARBA00023002"/>
    </source>
</evidence>
<dbReference type="Pfam" id="PF13561">
    <property type="entry name" value="adh_short_C2"/>
    <property type="match status" value="1"/>
</dbReference>
<keyword evidence="2" id="KW-0560">Oxidoreductase</keyword>
<dbReference type="InterPro" id="IPR020904">
    <property type="entry name" value="Sc_DH/Rdtase_CS"/>
</dbReference>
<dbReference type="InterPro" id="IPR002347">
    <property type="entry name" value="SDR_fam"/>
</dbReference>
<name>A0A0S4QY73_9ACTN</name>
<dbReference type="RefSeq" id="WP_091285797.1">
    <property type="nucleotide sequence ID" value="NZ_FAOZ01000043.1"/>
</dbReference>
<keyword evidence="4" id="KW-1185">Reference proteome</keyword>
<dbReference type="PANTHER" id="PTHR43639:SF1">
    <property type="entry name" value="SHORT-CHAIN DEHYDROGENASE_REDUCTASE FAMILY PROTEIN"/>
    <property type="match status" value="1"/>
</dbReference>
<accession>A0A0S4QY73</accession>
<sequence>MTGGTEATRAAGAPGPLAPLAGKVALITGSARGQGEVTARRFVAAGAQVMITDILAGEGAKVAASLGDAAVFQELDVRDETAWAAAVAALRASFGRLDVLVNNAAIHWIRPLLEDNAADLDRLLAVNLRGPFLGIQACVPLMLEGDGGSIINISSIAGVKAFRGHGVYGAAKWALRGMSKVAALELAPRIRVNCILPGAIDSPMLPPGAAERVSAGTPMGRLGRSDEIAEGALYLASAASSYTTGTDLVIDGGSTTGP</sequence>
<gene>
    <name evidence="3" type="ORF">Ga0074812_1438</name>
</gene>
<dbReference type="EMBL" id="FAOZ01000043">
    <property type="protein sequence ID" value="CUU60592.1"/>
    <property type="molecule type" value="Genomic_DNA"/>
</dbReference>
<proteinExistence type="inferred from homology"/>
<dbReference type="PRINTS" id="PR00080">
    <property type="entry name" value="SDRFAMILY"/>
</dbReference>
<dbReference type="FunFam" id="3.40.50.720:FF:000084">
    <property type="entry name" value="Short-chain dehydrogenase reductase"/>
    <property type="match status" value="1"/>
</dbReference>
<dbReference type="GO" id="GO:0016491">
    <property type="term" value="F:oxidoreductase activity"/>
    <property type="evidence" value="ECO:0007669"/>
    <property type="project" value="UniProtKB-KW"/>
</dbReference>
<dbReference type="PANTHER" id="PTHR43639">
    <property type="entry name" value="OXIDOREDUCTASE, SHORT-CHAIN DEHYDROGENASE/REDUCTASE FAMILY (AFU_ORTHOLOGUE AFUA_5G02870)"/>
    <property type="match status" value="1"/>
</dbReference>
<dbReference type="InterPro" id="IPR036291">
    <property type="entry name" value="NAD(P)-bd_dom_sf"/>
</dbReference>
<organism evidence="3 4">
    <name type="scientific">Parafrankia irregularis</name>
    <dbReference type="NCBI Taxonomy" id="795642"/>
    <lineage>
        <taxon>Bacteria</taxon>
        <taxon>Bacillati</taxon>
        <taxon>Actinomycetota</taxon>
        <taxon>Actinomycetes</taxon>
        <taxon>Frankiales</taxon>
        <taxon>Frankiaceae</taxon>
        <taxon>Parafrankia</taxon>
    </lineage>
</organism>
<dbReference type="PROSITE" id="PS00061">
    <property type="entry name" value="ADH_SHORT"/>
    <property type="match status" value="1"/>
</dbReference>
<comment type="similarity">
    <text evidence="1">Belongs to the short-chain dehydrogenases/reductases (SDR) family.</text>
</comment>
<dbReference type="PRINTS" id="PR00081">
    <property type="entry name" value="GDHRDH"/>
</dbReference>
<dbReference type="AlphaFoldDB" id="A0A0S4QY73"/>
<protein>
    <submittedName>
        <fullName evidence="3">3alpha(Or 20beta)-hydroxysteroid dehydrogenase</fullName>
    </submittedName>
</protein>
<evidence type="ECO:0000256" key="1">
    <source>
        <dbReference type="ARBA" id="ARBA00006484"/>
    </source>
</evidence>
<reference evidence="4" key="1">
    <citation type="submission" date="2015-11" db="EMBL/GenBank/DDBJ databases">
        <authorList>
            <person name="Varghese N."/>
        </authorList>
    </citation>
    <scope>NUCLEOTIDE SEQUENCE [LARGE SCALE GENOMIC DNA]</scope>
    <source>
        <strain evidence="4">DSM 45899</strain>
    </source>
</reference>
<evidence type="ECO:0000313" key="3">
    <source>
        <dbReference type="EMBL" id="CUU60592.1"/>
    </source>
</evidence>
<dbReference type="Gene3D" id="3.40.50.720">
    <property type="entry name" value="NAD(P)-binding Rossmann-like Domain"/>
    <property type="match status" value="1"/>
</dbReference>
<dbReference type="NCBIfam" id="NF005559">
    <property type="entry name" value="PRK07231.1"/>
    <property type="match status" value="1"/>
</dbReference>
<dbReference type="Proteomes" id="UP000198802">
    <property type="component" value="Unassembled WGS sequence"/>
</dbReference>
<evidence type="ECO:0000313" key="4">
    <source>
        <dbReference type="Proteomes" id="UP000198802"/>
    </source>
</evidence>